<feature type="region of interest" description="Disordered" evidence="1">
    <location>
        <begin position="1"/>
        <end position="33"/>
    </location>
</feature>
<gene>
    <name evidence="2" type="ORF">K2173_002556</name>
</gene>
<proteinExistence type="predicted"/>
<protein>
    <submittedName>
        <fullName evidence="2">Uncharacterized protein</fullName>
    </submittedName>
</protein>
<reference evidence="2 3" key="1">
    <citation type="submission" date="2021-09" db="EMBL/GenBank/DDBJ databases">
        <title>Genomic insights and catalytic innovation underlie evolution of tropane alkaloids biosynthesis.</title>
        <authorList>
            <person name="Wang Y.-J."/>
            <person name="Tian T."/>
            <person name="Huang J.-P."/>
            <person name="Huang S.-X."/>
        </authorList>
    </citation>
    <scope>NUCLEOTIDE SEQUENCE [LARGE SCALE GENOMIC DNA]</scope>
    <source>
        <strain evidence="2">KIB-2018</strain>
        <tissue evidence="2">Leaf</tissue>
    </source>
</reference>
<dbReference type="AlphaFoldDB" id="A0AAV8TR27"/>
<dbReference type="PANTHER" id="PTHR14000">
    <property type="entry name" value="FINGER CCCH DOMAIN PROTEIN, PUTATIVE (DUF3755)-RELATED"/>
    <property type="match status" value="1"/>
</dbReference>
<evidence type="ECO:0000313" key="2">
    <source>
        <dbReference type="EMBL" id="KAJ8769352.1"/>
    </source>
</evidence>
<feature type="compositionally biased region" description="Basic and acidic residues" evidence="1">
    <location>
        <begin position="21"/>
        <end position="33"/>
    </location>
</feature>
<comment type="caution">
    <text evidence="2">The sequence shown here is derived from an EMBL/GenBank/DDBJ whole genome shotgun (WGS) entry which is preliminary data.</text>
</comment>
<dbReference type="EMBL" id="JAIWQS010000003">
    <property type="protein sequence ID" value="KAJ8769352.1"/>
    <property type="molecule type" value="Genomic_DNA"/>
</dbReference>
<dbReference type="PANTHER" id="PTHR14000:SF17">
    <property type="entry name" value="MYB-LIKE DOMAIN-CONTAINING PROTEIN"/>
    <property type="match status" value="1"/>
</dbReference>
<accession>A0AAV8TR27</accession>
<dbReference type="Proteomes" id="UP001159364">
    <property type="component" value="Linkage Group LG03"/>
</dbReference>
<evidence type="ECO:0000256" key="1">
    <source>
        <dbReference type="SAM" id="MobiDB-lite"/>
    </source>
</evidence>
<keyword evidence="3" id="KW-1185">Reference proteome</keyword>
<name>A0AAV8TR27_9ROSI</name>
<evidence type="ECO:0000313" key="3">
    <source>
        <dbReference type="Proteomes" id="UP001159364"/>
    </source>
</evidence>
<sequence length="220" mass="24936">MGGLVCEKSEEMKGITRKRKRDEEGSKGTAQDWKKEQECALQKAYLTVKLTPNFWEKVSELNPSALIASFVTPFILFLVPWKSAHDCLDKVHSDHMTPPQPMLPEGKFIKSSIFAGYCSLYPNQSQGKESDTRSFFSASKKLLSRFSGSLVKDLVSTPVLKQMKNKALHEKYIDRLHCREVKRNQHNAIYQLECLQTSVTSNSSDFDDDGAGNKENEHES</sequence>
<organism evidence="2 3">
    <name type="scientific">Erythroxylum novogranatense</name>
    <dbReference type="NCBI Taxonomy" id="1862640"/>
    <lineage>
        <taxon>Eukaryota</taxon>
        <taxon>Viridiplantae</taxon>
        <taxon>Streptophyta</taxon>
        <taxon>Embryophyta</taxon>
        <taxon>Tracheophyta</taxon>
        <taxon>Spermatophyta</taxon>
        <taxon>Magnoliopsida</taxon>
        <taxon>eudicotyledons</taxon>
        <taxon>Gunneridae</taxon>
        <taxon>Pentapetalae</taxon>
        <taxon>rosids</taxon>
        <taxon>fabids</taxon>
        <taxon>Malpighiales</taxon>
        <taxon>Erythroxylaceae</taxon>
        <taxon>Erythroxylum</taxon>
    </lineage>
</organism>